<organism evidence="6">
    <name type="scientific">viral metagenome</name>
    <dbReference type="NCBI Taxonomy" id="1070528"/>
    <lineage>
        <taxon>unclassified sequences</taxon>
        <taxon>metagenomes</taxon>
        <taxon>organismal metagenomes</taxon>
    </lineage>
</organism>
<dbReference type="EMBL" id="MN740015">
    <property type="protein sequence ID" value="QHT84124.1"/>
    <property type="molecule type" value="Genomic_DNA"/>
</dbReference>
<keyword evidence="4" id="KW-0545">Nucleotide biosynthesis</keyword>
<dbReference type="InterPro" id="IPR045097">
    <property type="entry name" value="Thymidate_synth/dCMP_Mease"/>
</dbReference>
<dbReference type="NCBIfam" id="TIGR03284">
    <property type="entry name" value="thym_sym"/>
    <property type="match status" value="1"/>
</dbReference>
<sequence length="295" mass="34130">MSDVCHEEQPYLDLVRRILETGSLEQGRNGNVYSVFGNMMRFSLQDGTIPILTTKKVAWKTCFHELMWFLAGKTNNQELQEKGVHIWDANGSREFLDSRGLTQNEEGDLGPIYGQQWRHWNAPYTNCQTDYSGCGIDQLQYVIDQLSNPETRTNRRLVVSAWNPEQLEQMALPPCHILMQFHVHGGKYLSCSLYQRSGDVGLGVPFNIASYSFLTHLMAKHCGLEAYEFVYFLGNAHIYEQHRESLQTQITRTPNPFPKIHIKNRKENIEDYTLEDLIFDQDYLCHPSIKMEMVA</sequence>
<protein>
    <recommendedName>
        <fullName evidence="1">thymidylate synthase</fullName>
        <ecNumber evidence="1">2.1.1.45</ecNumber>
    </recommendedName>
</protein>
<dbReference type="Pfam" id="PF00303">
    <property type="entry name" value="Thymidylat_synt"/>
    <property type="match status" value="1"/>
</dbReference>
<dbReference type="PANTHER" id="PTHR11548">
    <property type="entry name" value="THYMIDYLATE SYNTHASE 1"/>
    <property type="match status" value="1"/>
</dbReference>
<evidence type="ECO:0000256" key="2">
    <source>
        <dbReference type="ARBA" id="ARBA00022603"/>
    </source>
</evidence>
<dbReference type="AlphaFoldDB" id="A0A6C0HUH1"/>
<evidence type="ECO:0000256" key="4">
    <source>
        <dbReference type="ARBA" id="ARBA00022727"/>
    </source>
</evidence>
<accession>A0A6C0HUH1</accession>
<dbReference type="FunFam" id="3.30.572.10:FF:000013">
    <property type="entry name" value="Thymidylate synthase"/>
    <property type="match status" value="1"/>
</dbReference>
<feature type="domain" description="Thymidylate synthase/dCMP hydroxymethylase" evidence="5">
    <location>
        <begin position="10"/>
        <end position="294"/>
    </location>
</feature>
<reference evidence="6" key="1">
    <citation type="journal article" date="2020" name="Nature">
        <title>Giant virus diversity and host interactions through global metagenomics.</title>
        <authorList>
            <person name="Schulz F."/>
            <person name="Roux S."/>
            <person name="Paez-Espino D."/>
            <person name="Jungbluth S."/>
            <person name="Walsh D.A."/>
            <person name="Denef V.J."/>
            <person name="McMahon K.D."/>
            <person name="Konstantinidis K.T."/>
            <person name="Eloe-Fadrosh E.A."/>
            <person name="Kyrpides N.C."/>
            <person name="Woyke T."/>
        </authorList>
    </citation>
    <scope>NUCLEOTIDE SEQUENCE</scope>
    <source>
        <strain evidence="6">GVMAG-M-3300023184-16</strain>
    </source>
</reference>
<dbReference type="GO" id="GO:0006231">
    <property type="term" value="P:dTMP biosynthetic process"/>
    <property type="evidence" value="ECO:0007669"/>
    <property type="project" value="InterPro"/>
</dbReference>
<dbReference type="Gene3D" id="3.30.572.10">
    <property type="entry name" value="Thymidylate synthase/dCMP hydroxymethylase domain"/>
    <property type="match status" value="1"/>
</dbReference>
<name>A0A6C0HUH1_9ZZZZ</name>
<proteinExistence type="inferred from homology"/>
<dbReference type="HAMAP" id="MF_00008">
    <property type="entry name" value="Thymidy_synth_bact"/>
    <property type="match status" value="1"/>
</dbReference>
<keyword evidence="3" id="KW-0808">Transferase</keyword>
<evidence type="ECO:0000256" key="3">
    <source>
        <dbReference type="ARBA" id="ARBA00022679"/>
    </source>
</evidence>
<dbReference type="GO" id="GO:0032259">
    <property type="term" value="P:methylation"/>
    <property type="evidence" value="ECO:0007669"/>
    <property type="project" value="UniProtKB-KW"/>
</dbReference>
<dbReference type="GO" id="GO:0005829">
    <property type="term" value="C:cytosol"/>
    <property type="evidence" value="ECO:0007669"/>
    <property type="project" value="TreeGrafter"/>
</dbReference>
<dbReference type="GO" id="GO:0004799">
    <property type="term" value="F:thymidylate synthase activity"/>
    <property type="evidence" value="ECO:0007669"/>
    <property type="project" value="UniProtKB-EC"/>
</dbReference>
<keyword evidence="2" id="KW-0489">Methyltransferase</keyword>
<evidence type="ECO:0000256" key="1">
    <source>
        <dbReference type="ARBA" id="ARBA00011947"/>
    </source>
</evidence>
<dbReference type="InterPro" id="IPR020940">
    <property type="entry name" value="Thymidylate_synthase_AS"/>
</dbReference>
<dbReference type="PANTHER" id="PTHR11548:SF1">
    <property type="entry name" value="THYMIDYLATE SYNTHASE 1"/>
    <property type="match status" value="1"/>
</dbReference>
<dbReference type="PRINTS" id="PR00108">
    <property type="entry name" value="THYMDSNTHASE"/>
</dbReference>
<dbReference type="InterPro" id="IPR023451">
    <property type="entry name" value="Thymidate_synth/dCMP_Mease_dom"/>
</dbReference>
<dbReference type="CDD" id="cd00351">
    <property type="entry name" value="TS_Pyrimidine_HMase"/>
    <property type="match status" value="1"/>
</dbReference>
<dbReference type="InterPro" id="IPR036926">
    <property type="entry name" value="Thymidate_synth/dCMP_Mease_sf"/>
</dbReference>
<evidence type="ECO:0000259" key="5">
    <source>
        <dbReference type="Pfam" id="PF00303"/>
    </source>
</evidence>
<dbReference type="GO" id="GO:0005739">
    <property type="term" value="C:mitochondrion"/>
    <property type="evidence" value="ECO:0007669"/>
    <property type="project" value="TreeGrafter"/>
</dbReference>
<evidence type="ECO:0000313" key="6">
    <source>
        <dbReference type="EMBL" id="QHT84124.1"/>
    </source>
</evidence>
<dbReference type="EC" id="2.1.1.45" evidence="1"/>
<dbReference type="SUPFAM" id="SSF55831">
    <property type="entry name" value="Thymidylate synthase/dCMP hydroxymethylase"/>
    <property type="match status" value="1"/>
</dbReference>
<dbReference type="PROSITE" id="PS00091">
    <property type="entry name" value="THYMIDYLATE_SYNTHASE"/>
    <property type="match status" value="1"/>
</dbReference>
<dbReference type="InterPro" id="IPR000398">
    <property type="entry name" value="Thymidylate_synthase"/>
</dbReference>